<evidence type="ECO:0000313" key="1">
    <source>
        <dbReference type="EMBL" id="MDN4481295.1"/>
    </source>
</evidence>
<reference evidence="1" key="1">
    <citation type="submission" date="2023-06" db="EMBL/GenBank/DDBJ databases">
        <title>Egi l300058.</title>
        <authorList>
            <person name="Gao L."/>
            <person name="Fang B.-Z."/>
            <person name="Li W.-J."/>
        </authorList>
    </citation>
    <scope>NUCLEOTIDE SEQUENCE</scope>
    <source>
        <strain evidence="1">EGI L300058</strain>
    </source>
</reference>
<protein>
    <submittedName>
        <fullName evidence="1">Uncharacterized protein</fullName>
    </submittedName>
</protein>
<keyword evidence="2" id="KW-1185">Reference proteome</keyword>
<dbReference type="RefSeq" id="WP_301142877.1">
    <property type="nucleotide sequence ID" value="NZ_JAUHQA010000001.1"/>
</dbReference>
<dbReference type="EMBL" id="JAUHQA010000001">
    <property type="protein sequence ID" value="MDN4481295.1"/>
    <property type="molecule type" value="Genomic_DNA"/>
</dbReference>
<accession>A0ABT8GIP2</accession>
<organism evidence="1 2">
    <name type="scientific">Demequina muriae</name>
    <dbReference type="NCBI Taxonomy" id="3051664"/>
    <lineage>
        <taxon>Bacteria</taxon>
        <taxon>Bacillati</taxon>
        <taxon>Actinomycetota</taxon>
        <taxon>Actinomycetes</taxon>
        <taxon>Micrococcales</taxon>
        <taxon>Demequinaceae</taxon>
        <taxon>Demequina</taxon>
    </lineage>
</organism>
<comment type="caution">
    <text evidence="1">The sequence shown here is derived from an EMBL/GenBank/DDBJ whole genome shotgun (WGS) entry which is preliminary data.</text>
</comment>
<evidence type="ECO:0000313" key="2">
    <source>
        <dbReference type="Proteomes" id="UP001172708"/>
    </source>
</evidence>
<sequence>METVDVVEGREGSGARPPPLRRWHVPWRVLGVIAIAVAVLVGIDQFSEGDPVVQEDPTPEVRSGTILTDEQQTLLLFHEWTDEQQVAACMQERGLPYEADPQREAGRAGRVASLLDIAAAPTGADIASATMRNAHTLALLDPAEQDSWRTALTAKSSAGGCASPSHLVYIDNTRAVSEAVDGARADAVFRAYVAEVLYLREDPVRAVQSAALVGAGRAEPAADGQWDAELARVNEELGAAMVWIPHDPMRVASYADVAGLASDGTALLVRVGREGAPRIVPGTAGVMPDVVTCAGVQIEIAAWPSWAASRGGVDGPAAIAHRAITEGFCGR</sequence>
<dbReference type="Proteomes" id="UP001172708">
    <property type="component" value="Unassembled WGS sequence"/>
</dbReference>
<proteinExistence type="predicted"/>
<gene>
    <name evidence="1" type="ORF">QQX02_10195</name>
</gene>
<name>A0ABT8GIP2_9MICO</name>